<dbReference type="EMBL" id="LNYY01000021">
    <property type="protein sequence ID" value="KTD67049.1"/>
    <property type="molecule type" value="Genomic_DNA"/>
</dbReference>
<dbReference type="OrthoDB" id="5654253at2"/>
<feature type="region of interest" description="Disordered" evidence="1">
    <location>
        <begin position="425"/>
        <end position="469"/>
    </location>
</feature>
<sequence length="758" mass="87086">MGRIHLSPEERLKRIMGNPSDAILKQGDLSEATYPLLVSYLEWLRRLNGVHNKNDVIRQNEQIFNEFIHLCEHNLLFFLTVTGRFDVIRKLFTDKGLLAKEMVMLFEIEKEQAKAAAAHLQNAVFVPRKKESSILQQAEELKPHRPPLSEWEKSLFGLKNMDLYQYYEAEIKRITHVHHMKHIKLLDDTYDEHMMLMRKALEVIIQDEHISEEKKQKAIAIYQSLLVKKEEMEAEINALVPLGEGQSGLEPLDMEILEKQCQIKEDKLKEALEVLDGFFEEIRHESPQLQMIYEEHLENISNFKKESQVIQIQWEQEMQTLSAHYENARVHALDDLDISLDLIIEELQKCPVDELEREQVDRLDAGVIQLKKYKEELKKVESHEDIQLLLSKCNKELKIIASIVQSVLPEEVKKRFEVHVNLMKQMSTAPPKDGEDLTSTRDRSSLNQESLDRDSLTSAPNPMNAVSEKLETQVEPPTSDVVFTHMAIPQVVSLSDRDEMELETHRPDVKSVSMEMPQIIIPDGELPQVVPLPEKGGMEVETHKPDVEPVEMEMPPTIIPDGELPQVVPLFEKRGVELESRVPVVAHGSIEMSKPIISNGEYPPATSLFEEQQRVETKLSVSEREIDIREHQPIDDEENSQNAHRYRFFMNTIRDGTALIEFDPEKQRNYESALKELSSILSDLQEEVEPEVSAKIKEIEGLINGAKLIGFNKANPIHIQKICDACDLGIEYEPLNHVKNSLSSMIQLKTNPQNSVGM</sequence>
<reference evidence="2 3" key="1">
    <citation type="submission" date="2015-11" db="EMBL/GenBank/DDBJ databases">
        <title>Genomic analysis of 38 Legionella species identifies large and diverse effector repertoires.</title>
        <authorList>
            <person name="Burstein D."/>
            <person name="Amaro F."/>
            <person name="Zusman T."/>
            <person name="Lifshitz Z."/>
            <person name="Cohen O."/>
            <person name="Gilbert J.A."/>
            <person name="Pupko T."/>
            <person name="Shuman H.A."/>
            <person name="Segal G."/>
        </authorList>
    </citation>
    <scope>NUCLEOTIDE SEQUENCE [LARGE SCALE GENOMIC DNA]</scope>
    <source>
        <strain evidence="2 3">IMVS3376</strain>
    </source>
</reference>
<keyword evidence="3" id="KW-1185">Reference proteome</keyword>
<dbReference type="Proteomes" id="UP000054926">
    <property type="component" value="Unassembled WGS sequence"/>
</dbReference>
<evidence type="ECO:0000313" key="3">
    <source>
        <dbReference type="Proteomes" id="UP000054926"/>
    </source>
</evidence>
<name>A0A0W0ZD99_9GAMM</name>
<evidence type="ECO:0000313" key="2">
    <source>
        <dbReference type="EMBL" id="KTD67049.1"/>
    </source>
</evidence>
<dbReference type="AlphaFoldDB" id="A0A0W0ZD99"/>
<dbReference type="PATRIC" id="fig|947033.5.peg.3464"/>
<comment type="caution">
    <text evidence="2">The sequence shown here is derived from an EMBL/GenBank/DDBJ whole genome shotgun (WGS) entry which is preliminary data.</text>
</comment>
<dbReference type="RefSeq" id="WP_058512074.1">
    <property type="nucleotide sequence ID" value="NZ_LNYY01000021.1"/>
</dbReference>
<gene>
    <name evidence="2" type="ORF">Lste_3255</name>
</gene>
<accession>A0A0W0ZD99</accession>
<protein>
    <submittedName>
        <fullName evidence="2">Uncharacterized protein</fullName>
    </submittedName>
</protein>
<evidence type="ECO:0000256" key="1">
    <source>
        <dbReference type="SAM" id="MobiDB-lite"/>
    </source>
</evidence>
<feature type="compositionally biased region" description="Basic and acidic residues" evidence="1">
    <location>
        <begin position="432"/>
        <end position="455"/>
    </location>
</feature>
<proteinExistence type="predicted"/>
<dbReference type="STRING" id="947033.Lste_3255"/>
<organism evidence="2 3">
    <name type="scientific">Legionella steelei</name>
    <dbReference type="NCBI Taxonomy" id="947033"/>
    <lineage>
        <taxon>Bacteria</taxon>
        <taxon>Pseudomonadati</taxon>
        <taxon>Pseudomonadota</taxon>
        <taxon>Gammaproteobacteria</taxon>
        <taxon>Legionellales</taxon>
        <taxon>Legionellaceae</taxon>
        <taxon>Legionella</taxon>
    </lineage>
</organism>